<dbReference type="InterPro" id="IPR029149">
    <property type="entry name" value="Creatin/AminoP/Spt16_N"/>
</dbReference>
<feature type="domain" description="Creatinase N-terminal" evidence="2">
    <location>
        <begin position="42"/>
        <end position="145"/>
    </location>
</feature>
<dbReference type="SUPFAM" id="SSF55920">
    <property type="entry name" value="Creatinase/aminopeptidase"/>
    <property type="match status" value="1"/>
</dbReference>
<dbReference type="InterPro" id="IPR000994">
    <property type="entry name" value="Pept_M24"/>
</dbReference>
<accession>A0A0R1Q6G7</accession>
<reference evidence="3 4" key="1">
    <citation type="journal article" date="2015" name="Genome Announc.">
        <title>Expanding the biotechnology potential of lactobacilli through comparative genomics of 213 strains and associated genera.</title>
        <authorList>
            <person name="Sun Z."/>
            <person name="Harris H.M."/>
            <person name="McCann A."/>
            <person name="Guo C."/>
            <person name="Argimon S."/>
            <person name="Zhang W."/>
            <person name="Yang X."/>
            <person name="Jeffery I.B."/>
            <person name="Cooney J.C."/>
            <person name="Kagawa T.F."/>
            <person name="Liu W."/>
            <person name="Song Y."/>
            <person name="Salvetti E."/>
            <person name="Wrobel A."/>
            <person name="Rasinkangas P."/>
            <person name="Parkhill J."/>
            <person name="Rea M.C."/>
            <person name="O'Sullivan O."/>
            <person name="Ritari J."/>
            <person name="Douillard F.P."/>
            <person name="Paul Ross R."/>
            <person name="Yang R."/>
            <person name="Briner A.E."/>
            <person name="Felis G.E."/>
            <person name="de Vos W.M."/>
            <person name="Barrangou R."/>
            <person name="Klaenhammer T.R."/>
            <person name="Caufield P.W."/>
            <person name="Cui Y."/>
            <person name="Zhang H."/>
            <person name="O'Toole P.W."/>
        </authorList>
    </citation>
    <scope>NUCLEOTIDE SEQUENCE [LARGE SCALE GENOMIC DNA]</scope>
    <source>
        <strain evidence="3 4">DSM 19971</strain>
    </source>
</reference>
<dbReference type="Pfam" id="PF00557">
    <property type="entry name" value="Peptidase_M24"/>
    <property type="match status" value="1"/>
</dbReference>
<dbReference type="STRING" id="1423812.FD20_GL001277"/>
<sequence length="404" mass="46655">MRVVLNVNQLYHDVEIQKYIIFNKLSKGSIAMQTLEKELKERLTILQDNLKQAELDAYVITNQEDIWYFTNINYKPEQRPFIFVVYPDKKPLFIVPQLEADHFTVSYFDYDMDNYFDVTSKSGQNWYDVLTRYLASSAKVGIESNGELLITKFTPEINWETGFFIQNQRMIKSDYELEKLQYVSNICSNVVQQTLEISHVGTKVMDTYAIAMKVGAEELAKHFSLENRTINAVWPAKYSFMPHSIPDVNSTLGAGPNIDIALFNLQGYAAECERTFFVENPTDEEKKHFEQMMTARKLFLENLKPGNRASDIERIVDGYFEKEGLSNRILHRPGHGIGLNNHEWPTLSFGNDDLLQENMVISVEPAIYFENQGGYRHSDTALITKDGYQLMTQAPTKLEDLILK</sequence>
<dbReference type="CDD" id="cd01066">
    <property type="entry name" value="APP_MetAP"/>
    <property type="match status" value="1"/>
</dbReference>
<dbReference type="SUPFAM" id="SSF53092">
    <property type="entry name" value="Creatinase/prolidase N-terminal domain"/>
    <property type="match status" value="1"/>
</dbReference>
<dbReference type="InterPro" id="IPR050659">
    <property type="entry name" value="Peptidase_M24B"/>
</dbReference>
<evidence type="ECO:0000313" key="4">
    <source>
        <dbReference type="Proteomes" id="UP000051155"/>
    </source>
</evidence>
<gene>
    <name evidence="3" type="ORF">FD20_GL001277</name>
</gene>
<protein>
    <submittedName>
        <fullName evidence="3">Proline dipeptidase</fullName>
    </submittedName>
</protein>
<dbReference type="Gene3D" id="3.40.350.10">
    <property type="entry name" value="Creatinase/prolidase N-terminal domain"/>
    <property type="match status" value="1"/>
</dbReference>
<proteinExistence type="predicted"/>
<dbReference type="Pfam" id="PF01321">
    <property type="entry name" value="Creatinase_N"/>
    <property type="match status" value="1"/>
</dbReference>
<dbReference type="PATRIC" id="fig|1423812.3.peg.1362"/>
<dbReference type="PANTHER" id="PTHR46112:SF2">
    <property type="entry name" value="XAA-PRO AMINOPEPTIDASE P-RELATED"/>
    <property type="match status" value="1"/>
</dbReference>
<dbReference type="PANTHER" id="PTHR46112">
    <property type="entry name" value="AMINOPEPTIDASE"/>
    <property type="match status" value="1"/>
</dbReference>
<dbReference type="EMBL" id="AZEG01000029">
    <property type="protein sequence ID" value="KRL36424.1"/>
    <property type="molecule type" value="Genomic_DNA"/>
</dbReference>
<evidence type="ECO:0000259" key="1">
    <source>
        <dbReference type="Pfam" id="PF00557"/>
    </source>
</evidence>
<evidence type="ECO:0000313" key="3">
    <source>
        <dbReference type="EMBL" id="KRL36424.1"/>
    </source>
</evidence>
<dbReference type="InterPro" id="IPR000587">
    <property type="entry name" value="Creatinase_N"/>
</dbReference>
<keyword evidence="4" id="KW-1185">Reference proteome</keyword>
<dbReference type="InterPro" id="IPR036005">
    <property type="entry name" value="Creatinase/aminopeptidase-like"/>
</dbReference>
<feature type="domain" description="Peptidase M24" evidence="1">
    <location>
        <begin position="179"/>
        <end position="385"/>
    </location>
</feature>
<organism evidence="3 4">
    <name type="scientific">Liquorilactobacillus uvarum DSM 19971</name>
    <dbReference type="NCBI Taxonomy" id="1423812"/>
    <lineage>
        <taxon>Bacteria</taxon>
        <taxon>Bacillati</taxon>
        <taxon>Bacillota</taxon>
        <taxon>Bacilli</taxon>
        <taxon>Lactobacillales</taxon>
        <taxon>Lactobacillaceae</taxon>
        <taxon>Liquorilactobacillus</taxon>
    </lineage>
</organism>
<dbReference type="Proteomes" id="UP000051155">
    <property type="component" value="Unassembled WGS sequence"/>
</dbReference>
<comment type="caution">
    <text evidence="3">The sequence shown here is derived from an EMBL/GenBank/DDBJ whole genome shotgun (WGS) entry which is preliminary data.</text>
</comment>
<dbReference type="Gene3D" id="3.90.230.10">
    <property type="entry name" value="Creatinase/methionine aminopeptidase superfamily"/>
    <property type="match status" value="1"/>
</dbReference>
<name>A0A0R1Q6G7_9LACO</name>
<evidence type="ECO:0000259" key="2">
    <source>
        <dbReference type="Pfam" id="PF01321"/>
    </source>
</evidence>
<dbReference type="AlphaFoldDB" id="A0A0R1Q6G7"/>